<reference evidence="5" key="1">
    <citation type="submission" date="2009-11" db="EMBL/GenBank/DDBJ databases">
        <title>The complete chromosome 1 of Sphaerobacter thermophilus DSM 20745.</title>
        <authorList>
            <person name="Lucas S."/>
            <person name="Copeland A."/>
            <person name="Lapidus A."/>
            <person name="Glavina del Rio T."/>
            <person name="Dalin E."/>
            <person name="Tice H."/>
            <person name="Bruce D."/>
            <person name="Goodwin L."/>
            <person name="Pitluck S."/>
            <person name="Kyrpides N."/>
            <person name="Mavromatis K."/>
            <person name="Ivanova N."/>
            <person name="Mikhailova N."/>
            <person name="LaButti K.M."/>
            <person name="Clum A."/>
            <person name="Sun H.I."/>
            <person name="Brettin T."/>
            <person name="Detter J.C."/>
            <person name="Han C."/>
            <person name="Larimer F."/>
            <person name="Land M."/>
            <person name="Hauser L."/>
            <person name="Markowitz V."/>
            <person name="Cheng J.F."/>
            <person name="Hugenholtz P."/>
            <person name="Woyke T."/>
            <person name="Wu D."/>
            <person name="Steenblock K."/>
            <person name="Schneider S."/>
            <person name="Pukall R."/>
            <person name="Goeker M."/>
            <person name="Klenk H.P."/>
            <person name="Eisen J.A."/>
        </authorList>
    </citation>
    <scope>NUCLEOTIDE SEQUENCE [LARGE SCALE GENOMIC DNA]</scope>
    <source>
        <strain evidence="5">ATCC 49802 / DSM 20745 / S 6022</strain>
    </source>
</reference>
<dbReference type="PANTHER" id="PTHR43626:SF4">
    <property type="entry name" value="GCN5-RELATED N-ACETYLTRANSFERASE 2, CHLOROPLASTIC"/>
    <property type="match status" value="1"/>
</dbReference>
<evidence type="ECO:0000256" key="1">
    <source>
        <dbReference type="ARBA" id="ARBA00022679"/>
    </source>
</evidence>
<dbReference type="KEGG" id="sti:Sthe_0901"/>
<dbReference type="SUPFAM" id="SSF55729">
    <property type="entry name" value="Acyl-CoA N-acyltransferases (Nat)"/>
    <property type="match status" value="1"/>
</dbReference>
<dbReference type="PROSITE" id="PS51186">
    <property type="entry name" value="GNAT"/>
    <property type="match status" value="1"/>
</dbReference>
<keyword evidence="5" id="KW-1185">Reference proteome</keyword>
<organism evidence="4 5">
    <name type="scientific">Sphaerobacter thermophilus (strain ATCC 49802 / DSM 20745 / KCCM 41009 / NCIMB 13125 / S 6022)</name>
    <dbReference type="NCBI Taxonomy" id="479434"/>
    <lineage>
        <taxon>Bacteria</taxon>
        <taxon>Pseudomonadati</taxon>
        <taxon>Thermomicrobiota</taxon>
        <taxon>Thermomicrobia</taxon>
        <taxon>Sphaerobacterales</taxon>
        <taxon>Sphaerobacterineae</taxon>
        <taxon>Sphaerobacteraceae</taxon>
        <taxon>Sphaerobacter</taxon>
    </lineage>
</organism>
<dbReference type="HOGENOM" id="CLU_056607_6_4_0"/>
<dbReference type="EMBL" id="CP001823">
    <property type="protein sequence ID" value="ACZ38338.1"/>
    <property type="molecule type" value="Genomic_DNA"/>
</dbReference>
<evidence type="ECO:0000313" key="5">
    <source>
        <dbReference type="Proteomes" id="UP000002027"/>
    </source>
</evidence>
<dbReference type="GO" id="GO:0008080">
    <property type="term" value="F:N-acetyltransferase activity"/>
    <property type="evidence" value="ECO:0007669"/>
    <property type="project" value="InterPro"/>
</dbReference>
<proteinExistence type="predicted"/>
<evidence type="ECO:0000259" key="3">
    <source>
        <dbReference type="PROSITE" id="PS51186"/>
    </source>
</evidence>
<dbReference type="InterPro" id="IPR045039">
    <property type="entry name" value="NSI-like"/>
</dbReference>
<gene>
    <name evidence="4" type="ordered locus">Sthe_0901</name>
</gene>
<dbReference type="AlphaFoldDB" id="D1C271"/>
<keyword evidence="2" id="KW-0012">Acyltransferase</keyword>
<name>D1C271_SPHTD</name>
<dbReference type="PANTHER" id="PTHR43626">
    <property type="entry name" value="ACYL-COA N-ACYLTRANSFERASE"/>
    <property type="match status" value="1"/>
</dbReference>
<accession>D1C271</accession>
<feature type="domain" description="N-acetyltransferase" evidence="3">
    <location>
        <begin position="1"/>
        <end position="140"/>
    </location>
</feature>
<dbReference type="STRING" id="479434.Sthe_0901"/>
<evidence type="ECO:0000256" key="2">
    <source>
        <dbReference type="ARBA" id="ARBA00023315"/>
    </source>
</evidence>
<dbReference type="Pfam" id="PF13673">
    <property type="entry name" value="Acetyltransf_10"/>
    <property type="match status" value="1"/>
</dbReference>
<dbReference type="Gene3D" id="3.40.630.30">
    <property type="match status" value="1"/>
</dbReference>
<keyword evidence="1 4" id="KW-0808">Transferase</keyword>
<protein>
    <submittedName>
        <fullName evidence="4">GCN5-related N-acetyltransferase</fullName>
    </submittedName>
</protein>
<dbReference type="Proteomes" id="UP000002027">
    <property type="component" value="Chromosome 1"/>
</dbReference>
<evidence type="ECO:0000313" key="4">
    <source>
        <dbReference type="EMBL" id="ACZ38338.1"/>
    </source>
</evidence>
<dbReference type="InterPro" id="IPR000182">
    <property type="entry name" value="GNAT_dom"/>
</dbReference>
<dbReference type="InterPro" id="IPR016181">
    <property type="entry name" value="Acyl_CoA_acyltransferase"/>
</dbReference>
<dbReference type="CDD" id="cd04301">
    <property type="entry name" value="NAT_SF"/>
    <property type="match status" value="1"/>
</dbReference>
<dbReference type="GO" id="GO:0005737">
    <property type="term" value="C:cytoplasm"/>
    <property type="evidence" value="ECO:0007669"/>
    <property type="project" value="TreeGrafter"/>
</dbReference>
<dbReference type="FunCoup" id="D1C271">
    <property type="interactions" value="187"/>
</dbReference>
<dbReference type="InParanoid" id="D1C271"/>
<sequence>MRTWVVTSLAEMAEVYAIRHEVFVEEQHLTRSVRDDPDDRYSVHVLGAVGGQTAGTGRITFYGDEAQIVWVAVRKPYRGRGVGRAIMEHLLRLARDQGSRIVTLNAQTHALTFYEALGFRPIGRRFFMSNIEHQYMAKEM</sequence>
<dbReference type="eggNOG" id="COG2153">
    <property type="taxonomic scope" value="Bacteria"/>
</dbReference>
<reference evidence="4 5" key="2">
    <citation type="journal article" date="2010" name="Stand. Genomic Sci.">
        <title>Complete genome sequence of Desulfohalobium retbaense type strain (HR(100)).</title>
        <authorList>
            <person name="Spring S."/>
            <person name="Nolan M."/>
            <person name="Lapidus A."/>
            <person name="Glavina Del Rio T."/>
            <person name="Copeland A."/>
            <person name="Tice H."/>
            <person name="Cheng J.F."/>
            <person name="Lucas S."/>
            <person name="Land M."/>
            <person name="Chen F."/>
            <person name="Bruce D."/>
            <person name="Goodwin L."/>
            <person name="Pitluck S."/>
            <person name="Ivanova N."/>
            <person name="Mavromatis K."/>
            <person name="Mikhailova N."/>
            <person name="Pati A."/>
            <person name="Chen A."/>
            <person name="Palaniappan K."/>
            <person name="Hauser L."/>
            <person name="Chang Y.J."/>
            <person name="Jeffries C.D."/>
            <person name="Munk C."/>
            <person name="Kiss H."/>
            <person name="Chain P."/>
            <person name="Han C."/>
            <person name="Brettin T."/>
            <person name="Detter J.C."/>
            <person name="Schuler E."/>
            <person name="Goker M."/>
            <person name="Rohde M."/>
            <person name="Bristow J."/>
            <person name="Eisen J.A."/>
            <person name="Markowitz V."/>
            <person name="Hugenholtz P."/>
            <person name="Kyrpides N.C."/>
            <person name="Klenk H.P."/>
        </authorList>
    </citation>
    <scope>NUCLEOTIDE SEQUENCE [LARGE SCALE GENOMIC DNA]</scope>
    <source>
        <strain evidence="5">ATCC 49802 / DSM 20745 / S 6022</strain>
    </source>
</reference>